<evidence type="ECO:0000256" key="1">
    <source>
        <dbReference type="ARBA" id="ARBA00009018"/>
    </source>
</evidence>
<keyword evidence="5 7" id="KW-0808">Transferase</keyword>
<dbReference type="UniPathway" id="UPA00241">
    <property type="reaction ID" value="UER00356"/>
</dbReference>
<dbReference type="PROSITE" id="PS51219">
    <property type="entry name" value="DPCK"/>
    <property type="match status" value="1"/>
</dbReference>
<evidence type="ECO:0000256" key="5">
    <source>
        <dbReference type="HAMAP-Rule" id="MF_00376"/>
    </source>
</evidence>
<sequence>MIIGLTGGIGSGKSTVAKMFADLGVPVFIADLEGRKLLEEDEAVIKAVKDLFGPSAYEDGKPNRPYIASVVFSDPEKLRQLNAVIHPAVAARFKEWLSRKHAPYVIYEAAILFEHGGHKNCDAVIMVTAPKEMRISRVVQRDRVKREEVLQRMDNQWPEEKKIPLADIVVENIDLDETLRIVEKIHQLYVKN</sequence>
<evidence type="ECO:0000313" key="7">
    <source>
        <dbReference type="EMBL" id="THD68044.1"/>
    </source>
</evidence>
<comment type="subcellular location">
    <subcellularLocation>
        <location evidence="5">Cytoplasm</location>
    </subcellularLocation>
</comment>
<dbReference type="Proteomes" id="UP000305939">
    <property type="component" value="Unassembled WGS sequence"/>
</dbReference>
<evidence type="ECO:0000256" key="4">
    <source>
        <dbReference type="ARBA" id="ARBA00022993"/>
    </source>
</evidence>
<keyword evidence="4 5" id="KW-0173">Coenzyme A biosynthesis</keyword>
<dbReference type="CDD" id="cd02022">
    <property type="entry name" value="DPCK"/>
    <property type="match status" value="1"/>
</dbReference>
<evidence type="ECO:0000256" key="6">
    <source>
        <dbReference type="NCBIfam" id="TIGR00152"/>
    </source>
</evidence>
<dbReference type="GO" id="GO:0004140">
    <property type="term" value="F:dephospho-CoA kinase activity"/>
    <property type="evidence" value="ECO:0007669"/>
    <property type="project" value="UniProtKB-UniRule"/>
</dbReference>
<proteinExistence type="inferred from homology"/>
<dbReference type="GO" id="GO:0015937">
    <property type="term" value="P:coenzyme A biosynthetic process"/>
    <property type="evidence" value="ECO:0007669"/>
    <property type="project" value="UniProtKB-UniRule"/>
</dbReference>
<name>A0A4S3M0X5_9FLAO</name>
<comment type="caution">
    <text evidence="7">The sequence shown here is derived from an EMBL/GenBank/DDBJ whole genome shotgun (WGS) entry which is preliminary data.</text>
</comment>
<comment type="catalytic activity">
    <reaction evidence="5">
        <text>3'-dephospho-CoA + ATP = ADP + CoA + H(+)</text>
        <dbReference type="Rhea" id="RHEA:18245"/>
        <dbReference type="ChEBI" id="CHEBI:15378"/>
        <dbReference type="ChEBI" id="CHEBI:30616"/>
        <dbReference type="ChEBI" id="CHEBI:57287"/>
        <dbReference type="ChEBI" id="CHEBI:57328"/>
        <dbReference type="ChEBI" id="CHEBI:456216"/>
        <dbReference type="EC" id="2.7.1.24"/>
    </reaction>
</comment>
<dbReference type="SUPFAM" id="SSF52540">
    <property type="entry name" value="P-loop containing nucleoside triphosphate hydrolases"/>
    <property type="match status" value="1"/>
</dbReference>
<keyword evidence="2 5" id="KW-0547">Nucleotide-binding</keyword>
<dbReference type="PANTHER" id="PTHR10695:SF46">
    <property type="entry name" value="BIFUNCTIONAL COENZYME A SYNTHASE-RELATED"/>
    <property type="match status" value="1"/>
</dbReference>
<evidence type="ECO:0000256" key="2">
    <source>
        <dbReference type="ARBA" id="ARBA00022741"/>
    </source>
</evidence>
<dbReference type="PANTHER" id="PTHR10695">
    <property type="entry name" value="DEPHOSPHO-COA KINASE-RELATED"/>
    <property type="match status" value="1"/>
</dbReference>
<dbReference type="EC" id="2.7.1.24" evidence="5 6"/>
<keyword evidence="5 7" id="KW-0418">Kinase</keyword>
<reference evidence="7 8" key="1">
    <citation type="submission" date="2019-04" db="EMBL/GenBank/DDBJ databases">
        <title>Draft genome sequence of Robertkochia marina CC-AMO-30D.</title>
        <authorList>
            <person name="Hameed A."/>
            <person name="Lin S.-Y."/>
            <person name="Shahina M."/>
            <person name="Lai W.-A."/>
            <person name="Young C.-C."/>
        </authorList>
    </citation>
    <scope>NUCLEOTIDE SEQUENCE [LARGE SCALE GENOMIC DNA]</scope>
    <source>
        <strain evidence="7 8">CC-AMO-30D</strain>
    </source>
</reference>
<dbReference type="OrthoDB" id="9812943at2"/>
<dbReference type="Pfam" id="PF01121">
    <property type="entry name" value="CoaE"/>
    <property type="match status" value="1"/>
</dbReference>
<accession>A0A4S3M0X5</accession>
<dbReference type="AlphaFoldDB" id="A0A4S3M0X5"/>
<dbReference type="GO" id="GO:0005737">
    <property type="term" value="C:cytoplasm"/>
    <property type="evidence" value="ECO:0007669"/>
    <property type="project" value="UniProtKB-SubCell"/>
</dbReference>
<keyword evidence="3 5" id="KW-0067">ATP-binding</keyword>
<dbReference type="NCBIfam" id="TIGR00152">
    <property type="entry name" value="dephospho-CoA kinase"/>
    <property type="match status" value="1"/>
</dbReference>
<gene>
    <name evidence="5" type="primary">coaE</name>
    <name evidence="7" type="ORF">E7Z59_10380</name>
</gene>
<organism evidence="7 8">
    <name type="scientific">Robertkochia marina</name>
    <dbReference type="NCBI Taxonomy" id="1227945"/>
    <lineage>
        <taxon>Bacteria</taxon>
        <taxon>Pseudomonadati</taxon>
        <taxon>Bacteroidota</taxon>
        <taxon>Flavobacteriia</taxon>
        <taxon>Flavobacteriales</taxon>
        <taxon>Flavobacteriaceae</taxon>
        <taxon>Robertkochia</taxon>
    </lineage>
</organism>
<dbReference type="InterPro" id="IPR001977">
    <property type="entry name" value="Depp_CoAkinase"/>
</dbReference>
<evidence type="ECO:0000256" key="3">
    <source>
        <dbReference type="ARBA" id="ARBA00022840"/>
    </source>
</evidence>
<dbReference type="HAMAP" id="MF_00376">
    <property type="entry name" value="Dephospho_CoA_kinase"/>
    <property type="match status" value="1"/>
</dbReference>
<dbReference type="EMBL" id="SSMC01000002">
    <property type="protein sequence ID" value="THD68044.1"/>
    <property type="molecule type" value="Genomic_DNA"/>
</dbReference>
<evidence type="ECO:0000313" key="8">
    <source>
        <dbReference type="Proteomes" id="UP000305939"/>
    </source>
</evidence>
<comment type="similarity">
    <text evidence="1 5">Belongs to the CoaE family.</text>
</comment>
<comment type="pathway">
    <text evidence="5">Cofactor biosynthesis; coenzyme A biosynthesis; CoA from (R)-pantothenate: step 5/5.</text>
</comment>
<dbReference type="InterPro" id="IPR027417">
    <property type="entry name" value="P-loop_NTPase"/>
</dbReference>
<feature type="binding site" evidence="5">
    <location>
        <begin position="10"/>
        <end position="15"/>
    </location>
    <ligand>
        <name>ATP</name>
        <dbReference type="ChEBI" id="CHEBI:30616"/>
    </ligand>
</feature>
<keyword evidence="8" id="KW-1185">Reference proteome</keyword>
<keyword evidence="5" id="KW-0963">Cytoplasm</keyword>
<protein>
    <recommendedName>
        <fullName evidence="5 6">Dephospho-CoA kinase</fullName>
        <ecNumber evidence="5 6">2.7.1.24</ecNumber>
    </recommendedName>
    <alternativeName>
        <fullName evidence="5">Dephosphocoenzyme A kinase</fullName>
    </alternativeName>
</protein>
<dbReference type="Gene3D" id="3.40.50.300">
    <property type="entry name" value="P-loop containing nucleotide triphosphate hydrolases"/>
    <property type="match status" value="1"/>
</dbReference>
<comment type="function">
    <text evidence="5">Catalyzes the phosphorylation of the 3'-hydroxyl group of dephosphocoenzyme A to form coenzyme A.</text>
</comment>
<dbReference type="RefSeq" id="WP_136336249.1">
    <property type="nucleotide sequence ID" value="NZ_QXMP01000010.1"/>
</dbReference>
<dbReference type="GO" id="GO:0005524">
    <property type="term" value="F:ATP binding"/>
    <property type="evidence" value="ECO:0007669"/>
    <property type="project" value="UniProtKB-UniRule"/>
</dbReference>